<protein>
    <submittedName>
        <fullName evidence="3 5">Uncharacterized protein</fullName>
    </submittedName>
</protein>
<feature type="region of interest" description="Disordered" evidence="1">
    <location>
        <begin position="221"/>
        <end position="243"/>
    </location>
</feature>
<evidence type="ECO:0000313" key="4">
    <source>
        <dbReference type="Proteomes" id="UP001652621"/>
    </source>
</evidence>
<keyword evidence="2" id="KW-0472">Membrane</keyword>
<feature type="transmembrane region" description="Helical" evidence="2">
    <location>
        <begin position="12"/>
        <end position="32"/>
    </location>
</feature>
<feature type="region of interest" description="Disordered" evidence="1">
    <location>
        <begin position="261"/>
        <end position="308"/>
    </location>
</feature>
<dbReference type="STRING" id="7370.A0A1I8NH48"/>
<evidence type="ECO:0000313" key="6">
    <source>
        <dbReference type="RefSeq" id="XP_058986903.1"/>
    </source>
</evidence>
<evidence type="ECO:0000256" key="1">
    <source>
        <dbReference type="SAM" id="MobiDB-lite"/>
    </source>
</evidence>
<dbReference type="EnsemblMetazoa" id="MDOA015103-RA">
    <property type="protein sequence ID" value="MDOA015103-PA"/>
    <property type="gene ID" value="MDOA015103"/>
</dbReference>
<dbReference type="KEGG" id="mde:101899845"/>
<accession>A0A1I8NH48</accession>
<dbReference type="RefSeq" id="XP_005178360.1">
    <property type="nucleotide sequence ID" value="XM_005178303.3"/>
</dbReference>
<dbReference type="VEuPathDB" id="VectorBase:MDOMA2_001526"/>
<sequence length="308" mass="34590">MFNMRNQLDKIIITAMDRFVWFVLLVVFSHLVTEFTRVTGYSRGQRHDAVMVNDSSSTQPIRVQNLLQYPGQEYGQYAPRNPSYYNNANNQYNNYDNSNVNGANSNSNSNNNNNFFSYMFSGFFNANGNSNNNNRDKDNSLGNNNNNVYVNNNNDNYGAGGYNTPNNAQIGVGPIQEGVRTVGGMIRPIIDSIFDIPISTLRAVNNLVGRLTGSYQIKLPFQQQQQQQQHQSPPHQAHQQQQYSPSLPFLPSFPFFAEPTPTPASSPYYGVQKSANAQPKSEIEVLKRIRQIGSGNQQQQKPTTNASL</sequence>
<dbReference type="AlphaFoldDB" id="A0A1I8NH48"/>
<dbReference type="Proteomes" id="UP001652621">
    <property type="component" value="Unplaced"/>
</dbReference>
<feature type="compositionally biased region" description="Low complexity" evidence="1">
    <location>
        <begin position="222"/>
        <end position="243"/>
    </location>
</feature>
<proteinExistence type="predicted"/>
<evidence type="ECO:0000313" key="3">
    <source>
        <dbReference type="EnsemblMetazoa" id="MDOA015103-PA"/>
    </source>
</evidence>
<feature type="compositionally biased region" description="Low complexity" evidence="1">
    <location>
        <begin position="140"/>
        <end position="157"/>
    </location>
</feature>
<gene>
    <name evidence="3" type="primary">101899845</name>
    <name evidence="5 6" type="synonym">LOC101899845</name>
</gene>
<dbReference type="eggNOG" id="ENOG502T7F4">
    <property type="taxonomic scope" value="Eukaryota"/>
</dbReference>
<name>A0A1I8NH48_MUSDO</name>
<dbReference type="RefSeq" id="XP_058986903.1">
    <property type="nucleotide sequence ID" value="XM_059130920.1"/>
</dbReference>
<reference evidence="3" key="1">
    <citation type="submission" date="2020-05" db="UniProtKB">
        <authorList>
            <consortium name="EnsemblMetazoa"/>
        </authorList>
    </citation>
    <scope>IDENTIFICATION</scope>
    <source>
        <strain evidence="3">Aabys</strain>
    </source>
</reference>
<keyword evidence="2" id="KW-1133">Transmembrane helix</keyword>
<keyword evidence="4" id="KW-1185">Reference proteome</keyword>
<keyword evidence="2" id="KW-0812">Transmembrane</keyword>
<feature type="region of interest" description="Disordered" evidence="1">
    <location>
        <begin position="85"/>
        <end position="108"/>
    </location>
</feature>
<dbReference type="OrthoDB" id="6621265at2759"/>
<dbReference type="GeneID" id="101899845"/>
<organism evidence="3">
    <name type="scientific">Musca domestica</name>
    <name type="common">House fly</name>
    <dbReference type="NCBI Taxonomy" id="7370"/>
    <lineage>
        <taxon>Eukaryota</taxon>
        <taxon>Metazoa</taxon>
        <taxon>Ecdysozoa</taxon>
        <taxon>Arthropoda</taxon>
        <taxon>Hexapoda</taxon>
        <taxon>Insecta</taxon>
        <taxon>Pterygota</taxon>
        <taxon>Neoptera</taxon>
        <taxon>Endopterygota</taxon>
        <taxon>Diptera</taxon>
        <taxon>Brachycera</taxon>
        <taxon>Muscomorpha</taxon>
        <taxon>Muscoidea</taxon>
        <taxon>Muscidae</taxon>
        <taxon>Musca</taxon>
    </lineage>
</organism>
<reference evidence="6" key="2">
    <citation type="submission" date="2025-05" db="UniProtKB">
        <authorList>
            <consortium name="RefSeq"/>
        </authorList>
    </citation>
    <scope>IDENTIFICATION</scope>
    <source>
        <strain evidence="5 6">Aabys</strain>
        <tissue evidence="6">Whole body</tissue>
    </source>
</reference>
<evidence type="ECO:0000256" key="2">
    <source>
        <dbReference type="SAM" id="Phobius"/>
    </source>
</evidence>
<evidence type="ECO:0000313" key="5">
    <source>
        <dbReference type="RefSeq" id="XP_005178360.1"/>
    </source>
</evidence>
<dbReference type="VEuPathDB" id="VectorBase:MDOA015103"/>
<feature type="compositionally biased region" description="Polar residues" evidence="1">
    <location>
        <begin position="293"/>
        <end position="308"/>
    </location>
</feature>
<feature type="region of interest" description="Disordered" evidence="1">
    <location>
        <begin position="129"/>
        <end position="162"/>
    </location>
</feature>